<dbReference type="InterPro" id="IPR017871">
    <property type="entry name" value="ABC_transporter-like_CS"/>
</dbReference>
<dbReference type="CDD" id="cd03225">
    <property type="entry name" value="ABC_cobalt_CbiO_domain1"/>
    <property type="match status" value="1"/>
</dbReference>
<dbReference type="SUPFAM" id="SSF52540">
    <property type="entry name" value="P-loop containing nucleoside triphosphate hydrolases"/>
    <property type="match status" value="2"/>
</dbReference>
<sequence length="459" mass="49387">MVGAKAIALDKATVRYPTGGEPALRDVSFEVSEGECVLLTGGSGCGKSTVIRLLNGLIPHVYEAEVSGGVAVFGSDPGHQPLHETGRAVSTVFQNPRTQFFCTDPPSELAFGSENAGADPEGIRARVARVADRMGVSRLAGRSMFALSGGERQRVALASAVCDQPRIYLLDEPTSNLDDSAVEELRASLTRLRDTGATLVIAEHRLHYLRGLVDRVVRMDGGRIAETYRPKDFWGIPEQTRRELGLRSLHPPEAELSHQAADNQPGLVCDHPRFGELRFPRATVTALIGRNGVGKTHTARILSGLEKSSAHVALDGVPLTRRERTRRVFLAMQDVNRQLFGPSVREELALGRPGVSSSAVDDALRRLGIGHLADRHPLSLSGGQQQRLAVASALVEGREVYVFDEPSSGLDYRAMRSVSEVLTNLAGTGAAVVLITHDHELADECAKNLVSLSAPEDSP</sequence>
<evidence type="ECO:0000256" key="7">
    <source>
        <dbReference type="ARBA" id="ARBA00022840"/>
    </source>
</evidence>
<evidence type="ECO:0000256" key="5">
    <source>
        <dbReference type="ARBA" id="ARBA00022737"/>
    </source>
</evidence>
<keyword evidence="6" id="KW-0547">Nucleotide-binding</keyword>
<accession>A0ABY8AKI7</accession>
<dbReference type="GO" id="GO:0005524">
    <property type="term" value="F:ATP binding"/>
    <property type="evidence" value="ECO:0007669"/>
    <property type="project" value="UniProtKB-KW"/>
</dbReference>
<evidence type="ECO:0000256" key="3">
    <source>
        <dbReference type="ARBA" id="ARBA00022448"/>
    </source>
</evidence>
<reference evidence="12 13" key="1">
    <citation type="submission" date="2022-03" db="EMBL/GenBank/DDBJ databases">
        <title>Streptomyces yunnanensis P86,complete genome.</title>
        <authorList>
            <person name="Chen S."/>
            <person name="Zhang Q."/>
        </authorList>
    </citation>
    <scope>NUCLEOTIDE SEQUENCE [LARGE SCALE GENOMIC DNA]</scope>
    <source>
        <strain evidence="12 13">P86</strain>
    </source>
</reference>
<dbReference type="PANTHER" id="PTHR43553:SF23">
    <property type="entry name" value="ABC TRANSPORTER ATP-BINDING COMPONENT"/>
    <property type="match status" value="1"/>
</dbReference>
<evidence type="ECO:0000256" key="9">
    <source>
        <dbReference type="ARBA" id="ARBA00023136"/>
    </source>
</evidence>
<protein>
    <submittedName>
        <fullName evidence="12">ABC transporter ATP-binding protein</fullName>
    </submittedName>
</protein>
<evidence type="ECO:0000256" key="4">
    <source>
        <dbReference type="ARBA" id="ARBA00022475"/>
    </source>
</evidence>
<feature type="domain" description="ABC transporter" evidence="11">
    <location>
        <begin position="256"/>
        <end position="458"/>
    </location>
</feature>
<comment type="subcellular location">
    <subcellularLocation>
        <location evidence="1">Cell membrane</location>
        <topology evidence="1">Peripheral membrane protein</topology>
    </subcellularLocation>
</comment>
<dbReference type="PANTHER" id="PTHR43553">
    <property type="entry name" value="HEAVY METAL TRANSPORTER"/>
    <property type="match status" value="1"/>
</dbReference>
<proteinExistence type="inferred from homology"/>
<gene>
    <name evidence="12" type="ORF">MOV08_35425</name>
</gene>
<keyword evidence="5" id="KW-0677">Repeat</keyword>
<dbReference type="InterPro" id="IPR015856">
    <property type="entry name" value="ABC_transpr_CbiO/EcfA_su"/>
</dbReference>
<evidence type="ECO:0000256" key="1">
    <source>
        <dbReference type="ARBA" id="ARBA00004202"/>
    </source>
</evidence>
<keyword evidence="7 12" id="KW-0067">ATP-binding</keyword>
<evidence type="ECO:0000256" key="8">
    <source>
        <dbReference type="ARBA" id="ARBA00022967"/>
    </source>
</evidence>
<keyword evidence="13" id="KW-1185">Reference proteome</keyword>
<keyword evidence="8" id="KW-1278">Translocase</keyword>
<evidence type="ECO:0000256" key="10">
    <source>
        <dbReference type="ARBA" id="ARBA00025157"/>
    </source>
</evidence>
<feature type="domain" description="ABC transporter" evidence="11">
    <location>
        <begin position="7"/>
        <end position="246"/>
    </location>
</feature>
<evidence type="ECO:0000313" key="12">
    <source>
        <dbReference type="EMBL" id="WEB44057.1"/>
    </source>
</evidence>
<evidence type="ECO:0000256" key="6">
    <source>
        <dbReference type="ARBA" id="ARBA00022741"/>
    </source>
</evidence>
<keyword evidence="3" id="KW-0813">Transport</keyword>
<dbReference type="RefSeq" id="WP_275310328.1">
    <property type="nucleotide sequence ID" value="NZ_CP095749.1"/>
</dbReference>
<name>A0ABY8AKI7_9ACTN</name>
<dbReference type="Gene3D" id="3.40.50.300">
    <property type="entry name" value="P-loop containing nucleotide triphosphate hydrolases"/>
    <property type="match status" value="2"/>
</dbReference>
<dbReference type="Pfam" id="PF00005">
    <property type="entry name" value="ABC_tran"/>
    <property type="match status" value="2"/>
</dbReference>
<dbReference type="Proteomes" id="UP001218629">
    <property type="component" value="Chromosome"/>
</dbReference>
<organism evidence="12 13">
    <name type="scientific">Streptomyces yunnanensis</name>
    <dbReference type="NCBI Taxonomy" id="156453"/>
    <lineage>
        <taxon>Bacteria</taxon>
        <taxon>Bacillati</taxon>
        <taxon>Actinomycetota</taxon>
        <taxon>Actinomycetes</taxon>
        <taxon>Kitasatosporales</taxon>
        <taxon>Streptomycetaceae</taxon>
        <taxon>Streptomyces</taxon>
    </lineage>
</organism>
<dbReference type="InterPro" id="IPR050095">
    <property type="entry name" value="ECF_ABC_transporter_ATP-bd"/>
</dbReference>
<comment type="similarity">
    <text evidence="2">Belongs to the ABC transporter superfamily.</text>
</comment>
<keyword evidence="4" id="KW-1003">Cell membrane</keyword>
<dbReference type="PROSITE" id="PS50893">
    <property type="entry name" value="ABC_TRANSPORTER_2"/>
    <property type="match status" value="2"/>
</dbReference>
<evidence type="ECO:0000259" key="11">
    <source>
        <dbReference type="PROSITE" id="PS50893"/>
    </source>
</evidence>
<keyword evidence="9" id="KW-0472">Membrane</keyword>
<dbReference type="InterPro" id="IPR003439">
    <property type="entry name" value="ABC_transporter-like_ATP-bd"/>
</dbReference>
<dbReference type="PROSITE" id="PS00211">
    <property type="entry name" value="ABC_TRANSPORTER_1"/>
    <property type="match status" value="2"/>
</dbReference>
<evidence type="ECO:0000313" key="13">
    <source>
        <dbReference type="Proteomes" id="UP001218629"/>
    </source>
</evidence>
<dbReference type="EMBL" id="CP095749">
    <property type="protein sequence ID" value="WEB44057.1"/>
    <property type="molecule type" value="Genomic_DNA"/>
</dbReference>
<evidence type="ECO:0000256" key="2">
    <source>
        <dbReference type="ARBA" id="ARBA00005417"/>
    </source>
</evidence>
<comment type="function">
    <text evidence="10">Probably part of an ABC transporter complex. Responsible for energy coupling to the transport system.</text>
</comment>
<dbReference type="InterPro" id="IPR027417">
    <property type="entry name" value="P-loop_NTPase"/>
</dbReference>
<dbReference type="SMART" id="SM00382">
    <property type="entry name" value="AAA"/>
    <property type="match status" value="2"/>
</dbReference>
<dbReference type="InterPro" id="IPR003593">
    <property type="entry name" value="AAA+_ATPase"/>
</dbReference>